<feature type="region of interest" description="Disordered" evidence="2">
    <location>
        <begin position="266"/>
        <end position="296"/>
    </location>
</feature>
<feature type="compositionally biased region" description="Low complexity" evidence="2">
    <location>
        <begin position="151"/>
        <end position="166"/>
    </location>
</feature>
<evidence type="ECO:0000313" key="5">
    <source>
        <dbReference type="Proteomes" id="UP000799770"/>
    </source>
</evidence>
<feature type="domain" description="Septin-type G" evidence="3">
    <location>
        <begin position="229"/>
        <end position="563"/>
    </location>
</feature>
<feature type="region of interest" description="Disordered" evidence="2">
    <location>
        <begin position="624"/>
        <end position="655"/>
    </location>
</feature>
<organism evidence="4 5">
    <name type="scientific">Lophiotrema nucula</name>
    <dbReference type="NCBI Taxonomy" id="690887"/>
    <lineage>
        <taxon>Eukaryota</taxon>
        <taxon>Fungi</taxon>
        <taxon>Dikarya</taxon>
        <taxon>Ascomycota</taxon>
        <taxon>Pezizomycotina</taxon>
        <taxon>Dothideomycetes</taxon>
        <taxon>Pleosporomycetidae</taxon>
        <taxon>Pleosporales</taxon>
        <taxon>Lophiotremataceae</taxon>
        <taxon>Lophiotrema</taxon>
    </lineage>
</organism>
<dbReference type="GO" id="GO:0005525">
    <property type="term" value="F:GTP binding"/>
    <property type="evidence" value="ECO:0007669"/>
    <property type="project" value="UniProtKB-KW"/>
</dbReference>
<proteinExistence type="inferred from homology"/>
<dbReference type="PROSITE" id="PS51719">
    <property type="entry name" value="G_SEPTIN"/>
    <property type="match status" value="1"/>
</dbReference>
<dbReference type="Pfam" id="PF20571">
    <property type="entry name" value="DUF6780"/>
    <property type="match status" value="1"/>
</dbReference>
<evidence type="ECO:0000259" key="3">
    <source>
        <dbReference type="PROSITE" id="PS51719"/>
    </source>
</evidence>
<dbReference type="InterPro" id="IPR027417">
    <property type="entry name" value="P-loop_NTPase"/>
</dbReference>
<feature type="region of interest" description="Disordered" evidence="2">
    <location>
        <begin position="477"/>
        <end position="503"/>
    </location>
</feature>
<dbReference type="Pfam" id="PF00735">
    <property type="entry name" value="Septin"/>
    <property type="match status" value="1"/>
</dbReference>
<feature type="compositionally biased region" description="Polar residues" evidence="2">
    <location>
        <begin position="624"/>
        <end position="646"/>
    </location>
</feature>
<dbReference type="OrthoDB" id="4150765at2759"/>
<reference evidence="4" key="1">
    <citation type="journal article" date="2020" name="Stud. Mycol.">
        <title>101 Dothideomycetes genomes: a test case for predicting lifestyles and emergence of pathogens.</title>
        <authorList>
            <person name="Haridas S."/>
            <person name="Albert R."/>
            <person name="Binder M."/>
            <person name="Bloem J."/>
            <person name="Labutti K."/>
            <person name="Salamov A."/>
            <person name="Andreopoulos B."/>
            <person name="Baker S."/>
            <person name="Barry K."/>
            <person name="Bills G."/>
            <person name="Bluhm B."/>
            <person name="Cannon C."/>
            <person name="Castanera R."/>
            <person name="Culley D."/>
            <person name="Daum C."/>
            <person name="Ezra D."/>
            <person name="Gonzalez J."/>
            <person name="Henrissat B."/>
            <person name="Kuo A."/>
            <person name="Liang C."/>
            <person name="Lipzen A."/>
            <person name="Lutzoni F."/>
            <person name="Magnuson J."/>
            <person name="Mondo S."/>
            <person name="Nolan M."/>
            <person name="Ohm R."/>
            <person name="Pangilinan J."/>
            <person name="Park H.-J."/>
            <person name="Ramirez L."/>
            <person name="Alfaro M."/>
            <person name="Sun H."/>
            <person name="Tritt A."/>
            <person name="Yoshinaga Y."/>
            <person name="Zwiers L.-H."/>
            <person name="Turgeon B."/>
            <person name="Goodwin S."/>
            <person name="Spatafora J."/>
            <person name="Crous P."/>
            <person name="Grigoriev I."/>
        </authorList>
    </citation>
    <scope>NUCLEOTIDE SEQUENCE</scope>
    <source>
        <strain evidence="4">CBS 627.86</strain>
    </source>
</reference>
<dbReference type="AlphaFoldDB" id="A0A6A5YPT7"/>
<feature type="compositionally biased region" description="Polar residues" evidence="2">
    <location>
        <begin position="486"/>
        <end position="503"/>
    </location>
</feature>
<feature type="compositionally biased region" description="Polar residues" evidence="2">
    <location>
        <begin position="62"/>
        <end position="74"/>
    </location>
</feature>
<evidence type="ECO:0000256" key="2">
    <source>
        <dbReference type="SAM" id="MobiDB-lite"/>
    </source>
</evidence>
<dbReference type="EMBL" id="ML977343">
    <property type="protein sequence ID" value="KAF2109156.1"/>
    <property type="molecule type" value="Genomic_DNA"/>
</dbReference>
<accession>A0A6A5YPT7</accession>
<dbReference type="SUPFAM" id="SSF52540">
    <property type="entry name" value="P-loop containing nucleoside triphosphate hydrolases"/>
    <property type="match status" value="1"/>
</dbReference>
<dbReference type="PANTHER" id="PTHR18884">
    <property type="entry name" value="SEPTIN"/>
    <property type="match status" value="1"/>
</dbReference>
<dbReference type="Proteomes" id="UP000799770">
    <property type="component" value="Unassembled WGS sequence"/>
</dbReference>
<keyword evidence="5" id="KW-1185">Reference proteome</keyword>
<name>A0A6A5YPT7_9PLEO</name>
<evidence type="ECO:0000313" key="4">
    <source>
        <dbReference type="EMBL" id="KAF2109156.1"/>
    </source>
</evidence>
<dbReference type="InterPro" id="IPR046707">
    <property type="entry name" value="DUF6780"/>
</dbReference>
<sequence>MRPSAGGDALPTVKPRSRKSSLADQPAAYNSSHVPTTFFLRSEGEMEPAGTSAQHAGPAGRQTESTFGVQSLEDTLQAAFGQEASATDELLDHASMVATPEHASSRRTSHSSSRTSSRQPEGSKASPTKKYRRKTSNNTVSAPPTPLNMDSQSPSAPSAMPSTPKSESLHSLKLSDEESVLDDVASQAMASSGEEEDTAEQTASGSFPQLVMPSIQMPTRRPFTEKGKAMGSLKVLVAGEAGIGKTSLIRSIVQLCEDIVHVDPLSPTQAFSHSPPPKSKSRKRRPESTGTSRITDIHASTKAYPPWWNDLEESRTLRRRKSSSDNVLERNLCFIDTPGFAKGASNGDDTGLVANYVESLLHQTSSVTSLEDSDLLGVVSGRSGVHVDVVFYLLPPSHDISKDIESMQRLAALTNVIPVIAKSDTLSPAELVAVKTSILARLQTTSIRPFLFGNALDDALLAVQGLAVPSSASSDSAVSMTKEKSTQPLFQTPTHPYAISSTTGPDMDSMDASLLMASDYVQPLFPSELAVLVKQVFDPESISWLRHSAAKKFLAWRRRTRLPGDSFILQGLSQQARQRGSISSSSVGLHGAPLNASTTSSMFSSTSPSGVLVPRATSPFNISNSQFNSNLQSPLQATSPSFSHSPTDGLEGPNEFSLARYNHHAHSEQRLAGVRLAKWATDLQRSLRNERDRFEELQRNERAKWLLERVGEEVREGKITTSPTTGSPRANWAVVKHKDDKETSSVQQRYSRADGLVSRDPLGLCDFSDEVRRRGFVIVKVLGGMSVLGAVMVAVVKACGVETGLPEGGIWSWITGAGAE</sequence>
<feature type="compositionally biased region" description="Basic and acidic residues" evidence="2">
    <location>
        <begin position="167"/>
        <end position="176"/>
    </location>
</feature>
<evidence type="ECO:0000256" key="1">
    <source>
        <dbReference type="RuleBase" id="RU004560"/>
    </source>
</evidence>
<dbReference type="Gene3D" id="3.40.50.300">
    <property type="entry name" value="P-loop containing nucleotide triphosphate hydrolases"/>
    <property type="match status" value="1"/>
</dbReference>
<gene>
    <name evidence="4" type="ORF">BDV96DRAFT_502890</name>
</gene>
<keyword evidence="1" id="KW-0547">Nucleotide-binding</keyword>
<dbReference type="InterPro" id="IPR030379">
    <property type="entry name" value="G_SEPTIN_dom"/>
</dbReference>
<comment type="similarity">
    <text evidence="1">Belongs to the TRAFAC class TrmE-Era-EngA-EngB-Septin-like GTPase superfamily. Septin GTPase family.</text>
</comment>
<keyword evidence="1" id="KW-0342">GTP-binding</keyword>
<feature type="region of interest" description="Disordered" evidence="2">
    <location>
        <begin position="1"/>
        <end position="211"/>
    </location>
</feature>
<feature type="compositionally biased region" description="Polar residues" evidence="2">
    <location>
        <begin position="20"/>
        <end position="35"/>
    </location>
</feature>
<protein>
    <submittedName>
        <fullName evidence="4">Septin-domain-containing protein</fullName>
    </submittedName>
</protein>